<dbReference type="EMBL" id="JAUKVY010000013">
    <property type="protein sequence ID" value="MDO1534244.1"/>
    <property type="molecule type" value="Genomic_DNA"/>
</dbReference>
<sequence length="294" mass="31643">MPDTLFGFPLAAIAGQVLVGMINGSLYALMSLGLAIIFGLLRVVNFAHGAQYMLGAFVAWGLLEYLGLNYWWALVLAPLVVGLSGVALERTLLRRLYHIDHVYALLLTFGFALILEGVFRYKFGATGQPYPNPIAGGLDTPMAFFPWYRLWVIAASMGMCILTWFVIERTKLGSYLRAATENPNLVRTFGVRVPRMLMLTYGLGVALAGFSGVMAAPIYQVNPLMGSQLIIVVFAVVVIGGMGSIVGAIVAGFGLGVLEGITKLVYPDGAGMVVFVVMLIVLAVRPQGLFGSLR</sequence>
<dbReference type="PANTHER" id="PTHR11795:SF442">
    <property type="entry name" value="ABC TRANSPORTER ATP-BINDING PROTEIN"/>
    <property type="match status" value="1"/>
</dbReference>
<evidence type="ECO:0000256" key="5">
    <source>
        <dbReference type="ARBA" id="ARBA00022970"/>
    </source>
</evidence>
<feature type="transmembrane region" description="Helical" evidence="9">
    <location>
        <begin position="231"/>
        <end position="258"/>
    </location>
</feature>
<feature type="transmembrane region" description="Helical" evidence="9">
    <location>
        <begin position="101"/>
        <end position="121"/>
    </location>
</feature>
<dbReference type="PANTHER" id="PTHR11795">
    <property type="entry name" value="BRANCHED-CHAIN AMINO ACID TRANSPORT SYSTEM PERMEASE PROTEIN LIVH"/>
    <property type="match status" value="1"/>
</dbReference>
<keyword evidence="11" id="KW-1185">Reference proteome</keyword>
<dbReference type="InterPro" id="IPR052157">
    <property type="entry name" value="BCAA_transport_permease"/>
</dbReference>
<evidence type="ECO:0000256" key="2">
    <source>
        <dbReference type="ARBA" id="ARBA00022448"/>
    </source>
</evidence>
<evidence type="ECO:0000256" key="8">
    <source>
        <dbReference type="ARBA" id="ARBA00037998"/>
    </source>
</evidence>
<keyword evidence="3" id="KW-1003">Cell membrane</keyword>
<evidence type="ECO:0000313" key="11">
    <source>
        <dbReference type="Proteomes" id="UP001169027"/>
    </source>
</evidence>
<comment type="caution">
    <text evidence="10">The sequence shown here is derived from an EMBL/GenBank/DDBJ whole genome shotgun (WGS) entry which is preliminary data.</text>
</comment>
<keyword evidence="5" id="KW-0029">Amino-acid transport</keyword>
<feature type="transmembrane region" description="Helical" evidence="9">
    <location>
        <begin position="265"/>
        <end position="284"/>
    </location>
</feature>
<organism evidence="10 11">
    <name type="scientific">Variovorax ginsengisoli</name>
    <dbReference type="NCBI Taxonomy" id="363844"/>
    <lineage>
        <taxon>Bacteria</taxon>
        <taxon>Pseudomonadati</taxon>
        <taxon>Pseudomonadota</taxon>
        <taxon>Betaproteobacteria</taxon>
        <taxon>Burkholderiales</taxon>
        <taxon>Comamonadaceae</taxon>
        <taxon>Variovorax</taxon>
    </lineage>
</organism>
<proteinExistence type="inferred from homology"/>
<feature type="transmembrane region" description="Helical" evidence="9">
    <location>
        <begin position="69"/>
        <end position="89"/>
    </location>
</feature>
<evidence type="ECO:0000256" key="9">
    <source>
        <dbReference type="SAM" id="Phobius"/>
    </source>
</evidence>
<evidence type="ECO:0000313" key="10">
    <source>
        <dbReference type="EMBL" id="MDO1534244.1"/>
    </source>
</evidence>
<feature type="transmembrane region" description="Helical" evidence="9">
    <location>
        <begin position="197"/>
        <end position="219"/>
    </location>
</feature>
<accession>A0ABT8S7I0</accession>
<evidence type="ECO:0000256" key="3">
    <source>
        <dbReference type="ARBA" id="ARBA00022475"/>
    </source>
</evidence>
<comment type="similarity">
    <text evidence="8">Belongs to the binding-protein-dependent transport system permease family. LivHM subfamily.</text>
</comment>
<evidence type="ECO:0000256" key="1">
    <source>
        <dbReference type="ARBA" id="ARBA00004651"/>
    </source>
</evidence>
<keyword evidence="7 9" id="KW-0472">Membrane</keyword>
<keyword evidence="6 9" id="KW-1133">Transmembrane helix</keyword>
<keyword evidence="4 9" id="KW-0812">Transmembrane</keyword>
<dbReference type="CDD" id="cd06582">
    <property type="entry name" value="TM_PBP1_LivH_like"/>
    <property type="match status" value="1"/>
</dbReference>
<feature type="transmembrane region" description="Helical" evidence="9">
    <location>
        <begin position="148"/>
        <end position="167"/>
    </location>
</feature>
<keyword evidence="2" id="KW-0813">Transport</keyword>
<gene>
    <name evidence="10" type="ORF">Q2T77_18305</name>
</gene>
<feature type="transmembrane region" description="Helical" evidence="9">
    <location>
        <begin position="6"/>
        <end position="28"/>
    </location>
</feature>
<evidence type="ECO:0000256" key="6">
    <source>
        <dbReference type="ARBA" id="ARBA00022989"/>
    </source>
</evidence>
<dbReference type="RefSeq" id="WP_286538123.1">
    <property type="nucleotide sequence ID" value="NZ_JAUJZH010000013.1"/>
</dbReference>
<evidence type="ECO:0000256" key="4">
    <source>
        <dbReference type="ARBA" id="ARBA00022692"/>
    </source>
</evidence>
<dbReference type="InterPro" id="IPR001851">
    <property type="entry name" value="ABC_transp_permease"/>
</dbReference>
<evidence type="ECO:0000256" key="7">
    <source>
        <dbReference type="ARBA" id="ARBA00023136"/>
    </source>
</evidence>
<comment type="subcellular location">
    <subcellularLocation>
        <location evidence="1">Cell membrane</location>
        <topology evidence="1">Multi-pass membrane protein</topology>
    </subcellularLocation>
</comment>
<name>A0ABT8S7I0_9BURK</name>
<reference evidence="10" key="1">
    <citation type="submission" date="2023-06" db="EMBL/GenBank/DDBJ databases">
        <authorList>
            <person name="Jiang Y."/>
            <person name="Liu Q."/>
        </authorList>
    </citation>
    <scope>NUCLEOTIDE SEQUENCE</scope>
    <source>
        <strain evidence="10">CGMCC 1.12090</strain>
    </source>
</reference>
<protein>
    <submittedName>
        <fullName evidence="10">Branched-chain amino acid ABC transporter permease</fullName>
    </submittedName>
</protein>
<dbReference type="Proteomes" id="UP001169027">
    <property type="component" value="Unassembled WGS sequence"/>
</dbReference>
<dbReference type="Pfam" id="PF02653">
    <property type="entry name" value="BPD_transp_2"/>
    <property type="match status" value="1"/>
</dbReference>
<feature type="transmembrane region" description="Helical" evidence="9">
    <location>
        <begin position="40"/>
        <end position="63"/>
    </location>
</feature>